<evidence type="ECO:0000313" key="4">
    <source>
        <dbReference type="EMBL" id="TVY02963.1"/>
    </source>
</evidence>
<keyword evidence="3" id="KW-1133">Transmembrane helix</keyword>
<dbReference type="AlphaFoldDB" id="A0A559JSV1"/>
<accession>A0A559JSV1</accession>
<dbReference type="OrthoDB" id="2660861at2"/>
<gene>
    <name evidence="4" type="ORF">FPZ45_03465</name>
</gene>
<dbReference type="Proteomes" id="UP000316330">
    <property type="component" value="Unassembled WGS sequence"/>
</dbReference>
<keyword evidence="3" id="KW-0812">Transmembrane</keyword>
<comment type="caution">
    <text evidence="4">The sequence shown here is derived from an EMBL/GenBank/DDBJ whole genome shotgun (WGS) entry which is preliminary data.</text>
</comment>
<evidence type="ECO:0000256" key="1">
    <source>
        <dbReference type="SAM" id="Coils"/>
    </source>
</evidence>
<feature type="transmembrane region" description="Helical" evidence="3">
    <location>
        <begin position="29"/>
        <end position="50"/>
    </location>
</feature>
<feature type="coiled-coil region" evidence="1">
    <location>
        <begin position="85"/>
        <end position="140"/>
    </location>
</feature>
<dbReference type="RefSeq" id="WP_144698485.1">
    <property type="nucleotide sequence ID" value="NZ_VNJJ01000002.1"/>
</dbReference>
<keyword evidence="1" id="KW-0175">Coiled coil</keyword>
<feature type="region of interest" description="Disordered" evidence="2">
    <location>
        <begin position="1"/>
        <end position="20"/>
    </location>
</feature>
<organism evidence="4 5">
    <name type="scientific">Cohnella terricola</name>
    <dbReference type="NCBI Taxonomy" id="1289167"/>
    <lineage>
        <taxon>Bacteria</taxon>
        <taxon>Bacillati</taxon>
        <taxon>Bacillota</taxon>
        <taxon>Bacilli</taxon>
        <taxon>Bacillales</taxon>
        <taxon>Paenibacillaceae</taxon>
        <taxon>Cohnella</taxon>
    </lineage>
</organism>
<reference evidence="4 5" key="1">
    <citation type="submission" date="2019-07" db="EMBL/GenBank/DDBJ databases">
        <authorList>
            <person name="Kim J."/>
        </authorList>
    </citation>
    <scope>NUCLEOTIDE SEQUENCE [LARGE SCALE GENOMIC DNA]</scope>
    <source>
        <strain evidence="4 5">G13</strain>
    </source>
</reference>
<sequence length="145" mass="16614">MRDTGVETNPSALPDTYRERPRRKRRGPALFFAILWLVLIAGGVYGAKWYSDRIQQQVSSDLERQTAGQIALMQQDFDARITKMETDYQVQLAQMESKIQALNELLTFAKDNADTKTDNSNKLYTQLAEVKKQLSELKKSLDVLK</sequence>
<evidence type="ECO:0000256" key="3">
    <source>
        <dbReference type="SAM" id="Phobius"/>
    </source>
</evidence>
<name>A0A559JSV1_9BACL</name>
<proteinExistence type="predicted"/>
<protein>
    <submittedName>
        <fullName evidence="4">Uncharacterized protein</fullName>
    </submittedName>
</protein>
<keyword evidence="5" id="KW-1185">Reference proteome</keyword>
<feature type="compositionally biased region" description="Polar residues" evidence="2">
    <location>
        <begin position="1"/>
        <end position="11"/>
    </location>
</feature>
<dbReference type="EMBL" id="VNJJ01000002">
    <property type="protein sequence ID" value="TVY02963.1"/>
    <property type="molecule type" value="Genomic_DNA"/>
</dbReference>
<keyword evidence="3" id="KW-0472">Membrane</keyword>
<evidence type="ECO:0000313" key="5">
    <source>
        <dbReference type="Proteomes" id="UP000316330"/>
    </source>
</evidence>
<evidence type="ECO:0000256" key="2">
    <source>
        <dbReference type="SAM" id="MobiDB-lite"/>
    </source>
</evidence>